<accession>A0A382JE55</accession>
<gene>
    <name evidence="1" type="ORF">METZ01_LOCUS262872</name>
</gene>
<protein>
    <recommendedName>
        <fullName evidence="2">Glycosyltransferase subfamily 4-like N-terminal domain-containing protein</fullName>
    </recommendedName>
</protein>
<sequence>MNFGFGKDWQELGKFEKLTDEARSIVFYAENKASINHFRLLISELTEEKNLQICYVTSVKNDPMLSSKNKNIFTFYIGDGTARTKFFLTLKAKILIMDMPDLETFHIKRSKVFPVHYVYIFHSMFSIHSYLRKGAIDNYDTIFCVGEHHKKEIRETEKVYGLKPKKLITYGFGRLDTLLHEKQKFHQTNPDNDKLIIIAPSYGKYNLLEVCGLE</sequence>
<reference evidence="1" key="1">
    <citation type="submission" date="2018-05" db="EMBL/GenBank/DDBJ databases">
        <authorList>
            <person name="Lanie J.A."/>
            <person name="Ng W.-L."/>
            <person name="Kazmierczak K.M."/>
            <person name="Andrzejewski T.M."/>
            <person name="Davidsen T.M."/>
            <person name="Wayne K.J."/>
            <person name="Tettelin H."/>
            <person name="Glass J.I."/>
            <person name="Rusch D."/>
            <person name="Podicherti R."/>
            <person name="Tsui H.-C.T."/>
            <person name="Winkler M.E."/>
        </authorList>
    </citation>
    <scope>NUCLEOTIDE SEQUENCE</scope>
</reference>
<feature type="non-terminal residue" evidence="1">
    <location>
        <position position="214"/>
    </location>
</feature>
<name>A0A382JE55_9ZZZZ</name>
<dbReference type="AlphaFoldDB" id="A0A382JE55"/>
<organism evidence="1">
    <name type="scientific">marine metagenome</name>
    <dbReference type="NCBI Taxonomy" id="408172"/>
    <lineage>
        <taxon>unclassified sequences</taxon>
        <taxon>metagenomes</taxon>
        <taxon>ecological metagenomes</taxon>
    </lineage>
</organism>
<evidence type="ECO:0008006" key="2">
    <source>
        <dbReference type="Google" id="ProtNLM"/>
    </source>
</evidence>
<proteinExistence type="predicted"/>
<dbReference type="EMBL" id="UINC01073543">
    <property type="protein sequence ID" value="SVC10018.1"/>
    <property type="molecule type" value="Genomic_DNA"/>
</dbReference>
<evidence type="ECO:0000313" key="1">
    <source>
        <dbReference type="EMBL" id="SVC10018.1"/>
    </source>
</evidence>